<dbReference type="InterPro" id="IPR007037">
    <property type="entry name" value="SIP_rossman_dom"/>
</dbReference>
<comment type="caution">
    <text evidence="4">The sequence shown here is derived from an EMBL/GenBank/DDBJ whole genome shotgun (WGS) entry which is preliminary data.</text>
</comment>
<dbReference type="Pfam" id="PF08021">
    <property type="entry name" value="FAD_binding_9"/>
    <property type="match status" value="1"/>
</dbReference>
<sequence length="317" mass="35173">MTHRLTGSIKGQTTPAFALLDQHSKRLGITIAGDDTEKRFSIWSSTAVFRRLNENCTVELESSDRRFLLTLQSNLAEIFEDNGLTITWDEINEGALAPGLSLMHVHSVTRRSPGFTRVRLTGEEASRFATGSLHFRLLLPSDPRTPEWPRISRTGRIIWPEEKIHRPVYTVAAQEEDWLDFDIFHHDGSPTCHWMDRNPVGETVGVMGPGGGWCPSAPVLLLYGDETAQPAIARMLALAEGKVSAVLASSDEDLGALANDSRVFRTDDLVQALKSASVPEDGYVWFAADAERAREARSHLTGLRLAKSQFMVAAYWS</sequence>
<keyword evidence="5" id="KW-1185">Reference proteome</keyword>
<dbReference type="Proteomes" id="UP000519897">
    <property type="component" value="Unassembled WGS sequence"/>
</dbReference>
<dbReference type="PANTHER" id="PTHR30157:SF0">
    <property type="entry name" value="NADPH-DEPENDENT FERRIC-CHELATE REDUCTASE"/>
    <property type="match status" value="1"/>
</dbReference>
<proteinExistence type="inferred from homology"/>
<feature type="domain" description="SIP-like Rossmann fold" evidence="2">
    <location>
        <begin position="220"/>
        <end position="317"/>
    </location>
</feature>
<protein>
    <submittedName>
        <fullName evidence="4">NADPH-dependent ferric siderophore reductase</fullName>
    </submittedName>
</protein>
<dbReference type="Gene3D" id="2.40.30.10">
    <property type="entry name" value="Translation factors"/>
    <property type="match status" value="1"/>
</dbReference>
<dbReference type="Gene3D" id="3.40.50.80">
    <property type="entry name" value="Nucleotide-binding domain of ferredoxin-NADP reductase (FNR) module"/>
    <property type="match status" value="1"/>
</dbReference>
<dbReference type="Pfam" id="PF04954">
    <property type="entry name" value="SIP"/>
    <property type="match status" value="1"/>
</dbReference>
<dbReference type="RefSeq" id="WP_062556633.1">
    <property type="nucleotide sequence ID" value="NZ_CP049249.1"/>
</dbReference>
<dbReference type="AlphaFoldDB" id="A0A7W6LKR4"/>
<name>A0A7W6LKR4_9HYPH</name>
<evidence type="ECO:0000259" key="3">
    <source>
        <dbReference type="Pfam" id="PF08021"/>
    </source>
</evidence>
<dbReference type="InterPro" id="IPR039374">
    <property type="entry name" value="SIP_fam"/>
</dbReference>
<dbReference type="CDD" id="cd06193">
    <property type="entry name" value="siderophore_interacting"/>
    <property type="match status" value="1"/>
</dbReference>
<dbReference type="PANTHER" id="PTHR30157">
    <property type="entry name" value="FERRIC REDUCTASE, NADPH-DEPENDENT"/>
    <property type="match status" value="1"/>
</dbReference>
<dbReference type="InterPro" id="IPR013113">
    <property type="entry name" value="SIP_FAD-bd"/>
</dbReference>
<gene>
    <name evidence="4" type="ORF">GGQ72_003725</name>
</gene>
<accession>A0A7W6LKR4</accession>
<dbReference type="InterPro" id="IPR017938">
    <property type="entry name" value="Riboflavin_synthase-like_b-brl"/>
</dbReference>
<feature type="domain" description="Siderophore-interacting FAD-binding" evidence="3">
    <location>
        <begin position="105"/>
        <end position="212"/>
    </location>
</feature>
<organism evidence="4 5">
    <name type="scientific">Rhizobium rhizoryzae</name>
    <dbReference type="NCBI Taxonomy" id="451876"/>
    <lineage>
        <taxon>Bacteria</taxon>
        <taxon>Pseudomonadati</taxon>
        <taxon>Pseudomonadota</taxon>
        <taxon>Alphaproteobacteria</taxon>
        <taxon>Hyphomicrobiales</taxon>
        <taxon>Rhizobiaceae</taxon>
        <taxon>Rhizobium/Agrobacterium group</taxon>
        <taxon>Rhizobium</taxon>
    </lineage>
</organism>
<dbReference type="InterPro" id="IPR039261">
    <property type="entry name" value="FNR_nucleotide-bd"/>
</dbReference>
<comment type="similarity">
    <text evidence="1">Belongs to the SIP oxidoreductase family.</text>
</comment>
<evidence type="ECO:0000256" key="1">
    <source>
        <dbReference type="ARBA" id="ARBA00035644"/>
    </source>
</evidence>
<dbReference type="EMBL" id="JACIEC010000005">
    <property type="protein sequence ID" value="MBB4145163.1"/>
    <property type="molecule type" value="Genomic_DNA"/>
</dbReference>
<dbReference type="SUPFAM" id="SSF63380">
    <property type="entry name" value="Riboflavin synthase domain-like"/>
    <property type="match status" value="1"/>
</dbReference>
<evidence type="ECO:0000313" key="5">
    <source>
        <dbReference type="Proteomes" id="UP000519897"/>
    </source>
</evidence>
<reference evidence="4 5" key="1">
    <citation type="submission" date="2020-08" db="EMBL/GenBank/DDBJ databases">
        <title>Genomic Encyclopedia of Type Strains, Phase IV (KMG-IV): sequencing the most valuable type-strain genomes for metagenomic binning, comparative biology and taxonomic classification.</title>
        <authorList>
            <person name="Goeker M."/>
        </authorList>
    </citation>
    <scope>NUCLEOTIDE SEQUENCE [LARGE SCALE GENOMIC DNA]</scope>
    <source>
        <strain evidence="4 5">DSM 29514</strain>
    </source>
</reference>
<evidence type="ECO:0000313" key="4">
    <source>
        <dbReference type="EMBL" id="MBB4145163.1"/>
    </source>
</evidence>
<evidence type="ECO:0000259" key="2">
    <source>
        <dbReference type="Pfam" id="PF04954"/>
    </source>
</evidence>